<accession>A0ABV3Q288</accession>
<dbReference type="Pfam" id="PF06335">
    <property type="entry name" value="DUF1054"/>
    <property type="match status" value="1"/>
</dbReference>
<dbReference type="InterPro" id="IPR009403">
    <property type="entry name" value="UPF0637"/>
</dbReference>
<dbReference type="PIRSF" id="PIRSF021332">
    <property type="entry name" value="DUF1054"/>
    <property type="match status" value="1"/>
</dbReference>
<dbReference type="InterPro" id="IPR053707">
    <property type="entry name" value="UPF0637_domain_sf"/>
</dbReference>
<organism evidence="2 3">
    <name type="scientific">Jeotgalibacillus marinus</name>
    <dbReference type="NCBI Taxonomy" id="86667"/>
    <lineage>
        <taxon>Bacteria</taxon>
        <taxon>Bacillati</taxon>
        <taxon>Bacillota</taxon>
        <taxon>Bacilli</taxon>
        <taxon>Bacillales</taxon>
        <taxon>Caryophanaceae</taxon>
        <taxon>Jeotgalibacillus</taxon>
    </lineage>
</organism>
<comment type="similarity">
    <text evidence="1">Belongs to the UPF0637 family.</text>
</comment>
<evidence type="ECO:0000313" key="2">
    <source>
        <dbReference type="EMBL" id="MEW9501455.1"/>
    </source>
</evidence>
<protein>
    <recommendedName>
        <fullName evidence="1">UPF0637 protein AB1471_06520</fullName>
    </recommendedName>
</protein>
<sequence length="211" mass="24685">MSTGFRQRDFDVFKIEGLDGRMEAIQKKIQPKFSSLGEELVPFLENQLEQEMYLHIARHARRTVNPPNDTWMAISSSKRGYKKLPHFQVGLWDDHLFIWLAFIYELPEKEKIAQSFIENFDGVIATIPQDGWISSDHMKKEGKKVSTMNEEDFLHVLERFQNVKKAELLIGKRLFPSDNIVMDQQALIVEIKSTYKKLLPLYRQSVLAQNK</sequence>
<dbReference type="Gene3D" id="3.30.930.20">
    <property type="entry name" value="Protein of unknown function DUF1054"/>
    <property type="match status" value="1"/>
</dbReference>
<reference evidence="2 3" key="1">
    <citation type="journal article" date="1979" name="Int. J. Syst. Evol. Microbiol.">
        <title>Bacillus globisporus subsp. marinus subsp. nov.</title>
        <authorList>
            <person name="Liu H."/>
        </authorList>
    </citation>
    <scope>NUCLEOTIDE SEQUENCE [LARGE SCALE GENOMIC DNA]</scope>
    <source>
        <strain evidence="2 3">DSM 1297</strain>
    </source>
</reference>
<gene>
    <name evidence="2" type="ORF">AB1471_06520</name>
</gene>
<evidence type="ECO:0000256" key="1">
    <source>
        <dbReference type="HAMAP-Rule" id="MF_01851"/>
    </source>
</evidence>
<evidence type="ECO:0000313" key="3">
    <source>
        <dbReference type="Proteomes" id="UP001556040"/>
    </source>
</evidence>
<keyword evidence="3" id="KW-1185">Reference proteome</keyword>
<dbReference type="RefSeq" id="WP_367778926.1">
    <property type="nucleotide sequence ID" value="NZ_JBFMIA010000003.1"/>
</dbReference>
<name>A0ABV3Q288_9BACL</name>
<proteinExistence type="inferred from homology"/>
<comment type="caution">
    <text evidence="2">The sequence shown here is derived from an EMBL/GenBank/DDBJ whole genome shotgun (WGS) entry which is preliminary data.</text>
</comment>
<dbReference type="SUPFAM" id="SSF142913">
    <property type="entry name" value="YktB/PF0168-like"/>
    <property type="match status" value="1"/>
</dbReference>
<dbReference type="HAMAP" id="MF_01851">
    <property type="entry name" value="UPF0637"/>
    <property type="match status" value="1"/>
</dbReference>
<dbReference type="Proteomes" id="UP001556040">
    <property type="component" value="Unassembled WGS sequence"/>
</dbReference>
<dbReference type="EMBL" id="JBFMIA010000003">
    <property type="protein sequence ID" value="MEW9501455.1"/>
    <property type="molecule type" value="Genomic_DNA"/>
</dbReference>